<dbReference type="Proteomes" id="UP001266305">
    <property type="component" value="Unassembled WGS sequence"/>
</dbReference>
<organism evidence="2 3">
    <name type="scientific">Saguinus oedipus</name>
    <name type="common">Cotton-top tamarin</name>
    <name type="synonym">Oedipomidas oedipus</name>
    <dbReference type="NCBI Taxonomy" id="9490"/>
    <lineage>
        <taxon>Eukaryota</taxon>
        <taxon>Metazoa</taxon>
        <taxon>Chordata</taxon>
        <taxon>Craniata</taxon>
        <taxon>Vertebrata</taxon>
        <taxon>Euteleostomi</taxon>
        <taxon>Mammalia</taxon>
        <taxon>Eutheria</taxon>
        <taxon>Euarchontoglires</taxon>
        <taxon>Primates</taxon>
        <taxon>Haplorrhini</taxon>
        <taxon>Platyrrhini</taxon>
        <taxon>Cebidae</taxon>
        <taxon>Callitrichinae</taxon>
        <taxon>Saguinus</taxon>
    </lineage>
</organism>
<sequence>MPYKAAHSRNSMDRPKLFVTPPESSSRRRTIHGTALSFYLFTTKYLDKDCQKMTQGTFDLLSMYSPLSIVESVNRKDDRRWAVNSDQDENPECLYMRIKAAPPQGRPPSPGNIRPVKREGRVESEKKDPEKKDPEKEPQKVANEPSLKGIAPLVKVEATTVEEGTPAKAEAGPAGTALVEGAGPPAGTAPQTPHYR</sequence>
<gene>
    <name evidence="2" type="ORF">P7K49_008651</name>
</gene>
<accession>A0ABQ9VYW1</accession>
<protein>
    <submittedName>
        <fullName evidence="2">Uncharacterized protein</fullName>
    </submittedName>
</protein>
<evidence type="ECO:0000313" key="2">
    <source>
        <dbReference type="EMBL" id="KAK2114385.1"/>
    </source>
</evidence>
<feature type="region of interest" description="Disordered" evidence="1">
    <location>
        <begin position="1"/>
        <end position="26"/>
    </location>
</feature>
<reference evidence="2 3" key="1">
    <citation type="submission" date="2023-05" db="EMBL/GenBank/DDBJ databases">
        <title>B98-5 Cell Line De Novo Hybrid Assembly: An Optical Mapping Approach.</title>
        <authorList>
            <person name="Kananen K."/>
            <person name="Auerbach J.A."/>
            <person name="Kautto E."/>
            <person name="Blachly J.S."/>
        </authorList>
    </citation>
    <scope>NUCLEOTIDE SEQUENCE [LARGE SCALE GENOMIC DNA]</scope>
    <source>
        <strain evidence="2">B95-8</strain>
        <tissue evidence="2">Cell line</tissue>
    </source>
</reference>
<feature type="region of interest" description="Disordered" evidence="1">
    <location>
        <begin position="100"/>
        <end position="196"/>
    </location>
</feature>
<name>A0ABQ9VYW1_SAGOE</name>
<proteinExistence type="predicted"/>
<dbReference type="EMBL" id="JASSZA010000004">
    <property type="protein sequence ID" value="KAK2114385.1"/>
    <property type="molecule type" value="Genomic_DNA"/>
</dbReference>
<comment type="caution">
    <text evidence="2">The sequence shown here is derived from an EMBL/GenBank/DDBJ whole genome shotgun (WGS) entry which is preliminary data.</text>
</comment>
<feature type="compositionally biased region" description="Basic and acidic residues" evidence="1">
    <location>
        <begin position="116"/>
        <end position="139"/>
    </location>
</feature>
<evidence type="ECO:0000256" key="1">
    <source>
        <dbReference type="SAM" id="MobiDB-lite"/>
    </source>
</evidence>
<feature type="compositionally biased region" description="Low complexity" evidence="1">
    <location>
        <begin position="181"/>
        <end position="190"/>
    </location>
</feature>
<evidence type="ECO:0000313" key="3">
    <source>
        <dbReference type="Proteomes" id="UP001266305"/>
    </source>
</evidence>
<keyword evidence="3" id="KW-1185">Reference proteome</keyword>